<evidence type="ECO:0000256" key="7">
    <source>
        <dbReference type="ARBA" id="ARBA00023157"/>
    </source>
</evidence>
<feature type="signal peptide" evidence="11">
    <location>
        <begin position="1"/>
        <end position="16"/>
    </location>
</feature>
<name>A0A9P4M8H8_9PEZI</name>
<protein>
    <recommendedName>
        <fullName evidence="12">CFEM domain-containing protein</fullName>
    </recommendedName>
</protein>
<evidence type="ECO:0000256" key="10">
    <source>
        <dbReference type="SAM" id="MobiDB-lite"/>
    </source>
</evidence>
<keyword evidence="5" id="KW-0472">Membrane</keyword>
<evidence type="ECO:0000313" key="13">
    <source>
        <dbReference type="EMBL" id="KAF2101653.1"/>
    </source>
</evidence>
<dbReference type="GO" id="GO:0098552">
    <property type="term" value="C:side of membrane"/>
    <property type="evidence" value="ECO:0007669"/>
    <property type="project" value="UniProtKB-KW"/>
</dbReference>
<feature type="chain" id="PRO_5040299573" description="CFEM domain-containing protein" evidence="11">
    <location>
        <begin position="17"/>
        <end position="199"/>
    </location>
</feature>
<feature type="domain" description="CFEM" evidence="12">
    <location>
        <begin position="9"/>
        <end position="128"/>
    </location>
</feature>
<comment type="subcellular location">
    <subcellularLocation>
        <location evidence="1">Membrane</location>
        <topology evidence="1">Lipid-anchor</topology>
        <topology evidence="1">GPI-anchor</topology>
    </subcellularLocation>
    <subcellularLocation>
        <location evidence="2">Secreted</location>
    </subcellularLocation>
</comment>
<dbReference type="PROSITE" id="PS52012">
    <property type="entry name" value="CFEM"/>
    <property type="match status" value="1"/>
</dbReference>
<evidence type="ECO:0000256" key="4">
    <source>
        <dbReference type="ARBA" id="ARBA00022525"/>
    </source>
</evidence>
<gene>
    <name evidence="13" type="ORF">NA57DRAFT_73093</name>
</gene>
<dbReference type="Pfam" id="PF05730">
    <property type="entry name" value="CFEM"/>
    <property type="match status" value="1"/>
</dbReference>
<feature type="region of interest" description="Disordered" evidence="10">
    <location>
        <begin position="127"/>
        <end position="159"/>
    </location>
</feature>
<sequence>MRYTIIFLTILAEAIARPSNTDVNTQAAALAAKFPSCAEDCATKAITAAGCALDNYACACWHLNPIEQSAQPCLTNSTCMPQDTTKLMATISEICALYTTPNITMSAFPTMTPPANMSSWNATVTTTSCSTTETPSSIAEESTTPSRSEPAGSTSTSAEPALETANGAMMVGIEMGVLGVVDVIRNACEFLLHCIEKGY</sequence>
<feature type="compositionally biased region" description="Polar residues" evidence="10">
    <location>
        <begin position="139"/>
        <end position="158"/>
    </location>
</feature>
<feature type="compositionally biased region" description="Low complexity" evidence="10">
    <location>
        <begin position="127"/>
        <end position="137"/>
    </location>
</feature>
<keyword evidence="14" id="KW-1185">Reference proteome</keyword>
<dbReference type="EMBL" id="ML978123">
    <property type="protein sequence ID" value="KAF2101653.1"/>
    <property type="molecule type" value="Genomic_DNA"/>
</dbReference>
<evidence type="ECO:0000313" key="14">
    <source>
        <dbReference type="Proteomes" id="UP000799772"/>
    </source>
</evidence>
<evidence type="ECO:0000256" key="6">
    <source>
        <dbReference type="ARBA" id="ARBA00022729"/>
    </source>
</evidence>
<dbReference type="GO" id="GO:0005576">
    <property type="term" value="C:extracellular region"/>
    <property type="evidence" value="ECO:0007669"/>
    <property type="project" value="UniProtKB-SubCell"/>
</dbReference>
<dbReference type="Proteomes" id="UP000799772">
    <property type="component" value="Unassembled WGS sequence"/>
</dbReference>
<evidence type="ECO:0000259" key="12">
    <source>
        <dbReference type="PROSITE" id="PS52012"/>
    </source>
</evidence>
<keyword evidence="5" id="KW-0325">Glycoprotein</keyword>
<evidence type="ECO:0000256" key="8">
    <source>
        <dbReference type="ARBA" id="ARBA00023288"/>
    </source>
</evidence>
<evidence type="ECO:0000256" key="5">
    <source>
        <dbReference type="ARBA" id="ARBA00022622"/>
    </source>
</evidence>
<keyword evidence="8" id="KW-0449">Lipoprotein</keyword>
<accession>A0A9P4M8H8</accession>
<evidence type="ECO:0000256" key="2">
    <source>
        <dbReference type="ARBA" id="ARBA00004613"/>
    </source>
</evidence>
<proteinExistence type="inferred from homology"/>
<evidence type="ECO:0000256" key="1">
    <source>
        <dbReference type="ARBA" id="ARBA00004589"/>
    </source>
</evidence>
<comment type="similarity">
    <text evidence="3">Belongs to the RBT5 family.</text>
</comment>
<reference evidence="13" key="1">
    <citation type="journal article" date="2020" name="Stud. Mycol.">
        <title>101 Dothideomycetes genomes: a test case for predicting lifestyles and emergence of pathogens.</title>
        <authorList>
            <person name="Haridas S."/>
            <person name="Albert R."/>
            <person name="Binder M."/>
            <person name="Bloem J."/>
            <person name="Labutti K."/>
            <person name="Salamov A."/>
            <person name="Andreopoulos B."/>
            <person name="Baker S."/>
            <person name="Barry K."/>
            <person name="Bills G."/>
            <person name="Bluhm B."/>
            <person name="Cannon C."/>
            <person name="Castanera R."/>
            <person name="Culley D."/>
            <person name="Daum C."/>
            <person name="Ezra D."/>
            <person name="Gonzalez J."/>
            <person name="Henrissat B."/>
            <person name="Kuo A."/>
            <person name="Liang C."/>
            <person name="Lipzen A."/>
            <person name="Lutzoni F."/>
            <person name="Magnuson J."/>
            <person name="Mondo S."/>
            <person name="Nolan M."/>
            <person name="Ohm R."/>
            <person name="Pangilinan J."/>
            <person name="Park H.-J."/>
            <person name="Ramirez L."/>
            <person name="Alfaro M."/>
            <person name="Sun H."/>
            <person name="Tritt A."/>
            <person name="Yoshinaga Y."/>
            <person name="Zwiers L.-H."/>
            <person name="Turgeon B."/>
            <person name="Goodwin S."/>
            <person name="Spatafora J."/>
            <person name="Crous P."/>
            <person name="Grigoriev I."/>
        </authorList>
    </citation>
    <scope>NUCLEOTIDE SEQUENCE</scope>
    <source>
        <strain evidence="13">CBS 133067</strain>
    </source>
</reference>
<evidence type="ECO:0000256" key="3">
    <source>
        <dbReference type="ARBA" id="ARBA00010031"/>
    </source>
</evidence>
<keyword evidence="5" id="KW-0336">GPI-anchor</keyword>
<keyword evidence="7 9" id="KW-1015">Disulfide bond</keyword>
<organism evidence="13 14">
    <name type="scientific">Rhizodiscina lignyota</name>
    <dbReference type="NCBI Taxonomy" id="1504668"/>
    <lineage>
        <taxon>Eukaryota</taxon>
        <taxon>Fungi</taxon>
        <taxon>Dikarya</taxon>
        <taxon>Ascomycota</taxon>
        <taxon>Pezizomycotina</taxon>
        <taxon>Dothideomycetes</taxon>
        <taxon>Pleosporomycetidae</taxon>
        <taxon>Aulographales</taxon>
        <taxon>Rhizodiscinaceae</taxon>
        <taxon>Rhizodiscina</taxon>
    </lineage>
</organism>
<keyword evidence="6 11" id="KW-0732">Signal</keyword>
<comment type="caution">
    <text evidence="9">Lacks conserved residue(s) required for the propagation of feature annotation.</text>
</comment>
<feature type="disulfide bond" evidence="9">
    <location>
        <begin position="51"/>
        <end position="58"/>
    </location>
</feature>
<dbReference type="AlphaFoldDB" id="A0A9P4M8H8"/>
<comment type="caution">
    <text evidence="13">The sequence shown here is derived from an EMBL/GenBank/DDBJ whole genome shotgun (WGS) entry which is preliminary data.</text>
</comment>
<evidence type="ECO:0000256" key="9">
    <source>
        <dbReference type="PROSITE-ProRule" id="PRU01356"/>
    </source>
</evidence>
<evidence type="ECO:0000256" key="11">
    <source>
        <dbReference type="SAM" id="SignalP"/>
    </source>
</evidence>
<keyword evidence="4" id="KW-0964">Secreted</keyword>
<dbReference type="InterPro" id="IPR008427">
    <property type="entry name" value="Extracellular_membr_CFEM_dom"/>
</dbReference>